<evidence type="ECO:0000313" key="2">
    <source>
        <dbReference type="Proteomes" id="UP000000716"/>
    </source>
</evidence>
<accession>C4L1Q6</accession>
<organism evidence="1 2">
    <name type="scientific">Exiguobacterium sp. (strain ATCC BAA-1283 / AT1b)</name>
    <dbReference type="NCBI Taxonomy" id="360911"/>
    <lineage>
        <taxon>Bacteria</taxon>
        <taxon>Bacillati</taxon>
        <taxon>Bacillota</taxon>
        <taxon>Bacilli</taxon>
        <taxon>Bacillales</taxon>
        <taxon>Bacillales Family XII. Incertae Sedis</taxon>
        <taxon>Exiguobacterium</taxon>
    </lineage>
</organism>
<dbReference type="STRING" id="360911.EAT1b_2165"/>
<dbReference type="GO" id="GO:1990281">
    <property type="term" value="C:efflux pump complex"/>
    <property type="evidence" value="ECO:0007669"/>
    <property type="project" value="TreeGrafter"/>
</dbReference>
<dbReference type="eggNOG" id="COG0845">
    <property type="taxonomic scope" value="Bacteria"/>
</dbReference>
<evidence type="ECO:0008006" key="3">
    <source>
        <dbReference type="Google" id="ProtNLM"/>
    </source>
</evidence>
<proteinExistence type="predicted"/>
<reference evidence="1 2" key="1">
    <citation type="journal article" date="2011" name="J. Bacteriol.">
        <title>Complete genome sequence of the Thermophilic Bacterium Exiguobacterium sp. AT1b.</title>
        <authorList>
            <person name="Vishnivetskaya T.A."/>
            <person name="Lucas S."/>
            <person name="Copeland A."/>
            <person name="Lapidus A."/>
            <person name="Glavina Del Rio T."/>
            <person name="Dalin E."/>
            <person name="Tice H."/>
            <person name="Bruce D.C."/>
            <person name="Goodwin L.A."/>
            <person name="Pitluck S."/>
            <person name="Saunders E."/>
            <person name="Brettin T."/>
            <person name="Detter C."/>
            <person name="Han C."/>
            <person name="Larimer F."/>
            <person name="Land M.L."/>
            <person name="Hauser L.J."/>
            <person name="Kyrpides N.C."/>
            <person name="Ovchinnikova G."/>
            <person name="Kathariou S."/>
            <person name="Ramaley R.F."/>
            <person name="Rodrigues D.F."/>
            <person name="Hendrix C."/>
            <person name="Richardson P."/>
            <person name="Tiedje J.M."/>
        </authorList>
    </citation>
    <scope>NUCLEOTIDE SEQUENCE [LARGE SCALE GENOMIC DNA]</scope>
    <source>
        <strain evidence="2">ATCC BAA-1283 / AT1b</strain>
    </source>
</reference>
<dbReference type="Proteomes" id="UP000000716">
    <property type="component" value="Chromosome"/>
</dbReference>
<dbReference type="EMBL" id="CP001615">
    <property type="protein sequence ID" value="ACQ71088.1"/>
    <property type="molecule type" value="Genomic_DNA"/>
</dbReference>
<protein>
    <recommendedName>
        <fullName evidence="3">Efflux transporter, RND family, MFP subunit</fullName>
    </recommendedName>
</protein>
<dbReference type="PANTHER" id="PTHR30469">
    <property type="entry name" value="MULTIDRUG RESISTANCE PROTEIN MDTA"/>
    <property type="match status" value="1"/>
</dbReference>
<dbReference type="AlphaFoldDB" id="C4L1Q6"/>
<keyword evidence="2" id="KW-1185">Reference proteome</keyword>
<gene>
    <name evidence="1" type="ordered locus">EAT1b_2165</name>
</gene>
<dbReference type="RefSeq" id="WP_015880647.1">
    <property type="nucleotide sequence ID" value="NC_012673.1"/>
</dbReference>
<sequence>MNKKVKWGIGIGVLALTLGAGVFLMPDTTEYKTESVSIETIENRYTFAGQVTTVGEESTGRFMVDERDIGKVNEGDALKIYVTALDAELDGTIDVIAEEAEPMTTPGASARYAMTVTLPETDNLRNGMTLEGSLVVDRAEDAETLSLDSITFEDEDAYVYVQGDEGPVKRQVELGLTDGSRVEIKDGLDETEVLLLDETTSGGLMPPRIGGGQ</sequence>
<dbReference type="HOGENOM" id="CLU_1292784_0_0_9"/>
<dbReference type="Gene3D" id="2.40.420.20">
    <property type="match status" value="1"/>
</dbReference>
<dbReference type="KEGG" id="eat:EAT1b_2165"/>
<dbReference type="OrthoDB" id="2356815at2"/>
<dbReference type="PANTHER" id="PTHR30469:SF33">
    <property type="entry name" value="SLR1207 PROTEIN"/>
    <property type="match status" value="1"/>
</dbReference>
<dbReference type="Gene3D" id="2.40.30.170">
    <property type="match status" value="1"/>
</dbReference>
<dbReference type="GO" id="GO:0015562">
    <property type="term" value="F:efflux transmembrane transporter activity"/>
    <property type="evidence" value="ECO:0007669"/>
    <property type="project" value="TreeGrafter"/>
</dbReference>
<name>C4L1Q6_EXISA</name>
<evidence type="ECO:0000313" key="1">
    <source>
        <dbReference type="EMBL" id="ACQ71088.1"/>
    </source>
</evidence>